<dbReference type="HOGENOM" id="CLU_2960274_0_0_1"/>
<dbReference type="AlphaFoldDB" id="A0A0C2T0K3"/>
<protein>
    <submittedName>
        <fullName evidence="1">Uncharacterized protein</fullName>
    </submittedName>
</protein>
<dbReference type="InParanoid" id="A0A0C2T0K3"/>
<reference evidence="1 2" key="1">
    <citation type="submission" date="2014-04" db="EMBL/GenBank/DDBJ databases">
        <title>Evolutionary Origins and Diversification of the Mycorrhizal Mutualists.</title>
        <authorList>
            <consortium name="DOE Joint Genome Institute"/>
            <consortium name="Mycorrhizal Genomics Consortium"/>
            <person name="Kohler A."/>
            <person name="Kuo A."/>
            <person name="Nagy L.G."/>
            <person name="Floudas D."/>
            <person name="Copeland A."/>
            <person name="Barry K.W."/>
            <person name="Cichocki N."/>
            <person name="Veneault-Fourrey C."/>
            <person name="LaButti K."/>
            <person name="Lindquist E.A."/>
            <person name="Lipzen A."/>
            <person name="Lundell T."/>
            <person name="Morin E."/>
            <person name="Murat C."/>
            <person name="Riley R."/>
            <person name="Ohm R."/>
            <person name="Sun H."/>
            <person name="Tunlid A."/>
            <person name="Henrissat B."/>
            <person name="Grigoriev I.V."/>
            <person name="Hibbett D.S."/>
            <person name="Martin F."/>
        </authorList>
    </citation>
    <scope>NUCLEOTIDE SEQUENCE [LARGE SCALE GENOMIC DNA]</scope>
    <source>
        <strain evidence="1 2">Koide BX008</strain>
    </source>
</reference>
<sequence>MGMSGSPIVDPIRYSIPLAGDIAPHRMPPLFASTLLSTARRDAQGPRFCVFKWNVRFCS</sequence>
<dbReference type="EMBL" id="KN818306">
    <property type="protein sequence ID" value="KIL59964.1"/>
    <property type="molecule type" value="Genomic_DNA"/>
</dbReference>
<gene>
    <name evidence="1" type="ORF">M378DRAFT_168592</name>
</gene>
<accession>A0A0C2T0K3</accession>
<keyword evidence="2" id="KW-1185">Reference proteome</keyword>
<proteinExistence type="predicted"/>
<name>A0A0C2T0K3_AMAMK</name>
<dbReference type="Proteomes" id="UP000054549">
    <property type="component" value="Unassembled WGS sequence"/>
</dbReference>
<organism evidence="1 2">
    <name type="scientific">Amanita muscaria (strain Koide BX008)</name>
    <dbReference type="NCBI Taxonomy" id="946122"/>
    <lineage>
        <taxon>Eukaryota</taxon>
        <taxon>Fungi</taxon>
        <taxon>Dikarya</taxon>
        <taxon>Basidiomycota</taxon>
        <taxon>Agaricomycotina</taxon>
        <taxon>Agaricomycetes</taxon>
        <taxon>Agaricomycetidae</taxon>
        <taxon>Agaricales</taxon>
        <taxon>Pluteineae</taxon>
        <taxon>Amanitaceae</taxon>
        <taxon>Amanita</taxon>
    </lineage>
</organism>
<evidence type="ECO:0000313" key="1">
    <source>
        <dbReference type="EMBL" id="KIL59964.1"/>
    </source>
</evidence>
<evidence type="ECO:0000313" key="2">
    <source>
        <dbReference type="Proteomes" id="UP000054549"/>
    </source>
</evidence>